<dbReference type="InterPro" id="IPR014721">
    <property type="entry name" value="Ribsml_uS5_D2-typ_fold_subgr"/>
</dbReference>
<dbReference type="Pfam" id="PF13589">
    <property type="entry name" value="HATPase_c_3"/>
    <property type="match status" value="1"/>
</dbReference>
<name>A0AAJ0C3D2_9PEZI</name>
<dbReference type="GO" id="GO:0061982">
    <property type="term" value="P:meiosis I cell cycle process"/>
    <property type="evidence" value="ECO:0007669"/>
    <property type="project" value="UniProtKB-ARBA"/>
</dbReference>
<evidence type="ECO:0000259" key="4">
    <source>
        <dbReference type="SMART" id="SM01340"/>
    </source>
</evidence>
<gene>
    <name evidence="5" type="ORF">QBC33DRAFT_530661</name>
</gene>
<comment type="caution">
    <text evidence="5">The sequence shown here is derived from an EMBL/GenBank/DDBJ whole genome shotgun (WGS) entry which is preliminary data.</text>
</comment>
<feature type="compositionally biased region" description="Low complexity" evidence="3">
    <location>
        <begin position="668"/>
        <end position="679"/>
    </location>
</feature>
<proteinExistence type="inferred from homology"/>
<dbReference type="GO" id="GO:0032389">
    <property type="term" value="C:MutLalpha complex"/>
    <property type="evidence" value="ECO:0007669"/>
    <property type="project" value="TreeGrafter"/>
</dbReference>
<dbReference type="CDD" id="cd16926">
    <property type="entry name" value="HATPase_MutL-MLH-PMS-like"/>
    <property type="match status" value="1"/>
</dbReference>
<dbReference type="InterPro" id="IPR002099">
    <property type="entry name" value="MutL/Mlh/PMS"/>
</dbReference>
<feature type="compositionally biased region" description="Polar residues" evidence="3">
    <location>
        <begin position="470"/>
        <end position="485"/>
    </location>
</feature>
<keyword evidence="6" id="KW-1185">Reference proteome</keyword>
<dbReference type="SUPFAM" id="SSF55874">
    <property type="entry name" value="ATPase domain of HSP90 chaperone/DNA topoisomerase II/histidine kinase"/>
    <property type="match status" value="1"/>
</dbReference>
<dbReference type="NCBIfam" id="TIGR00585">
    <property type="entry name" value="mutl"/>
    <property type="match status" value="1"/>
</dbReference>
<dbReference type="Pfam" id="PF01119">
    <property type="entry name" value="DNA_mis_repair"/>
    <property type="match status" value="1"/>
</dbReference>
<keyword evidence="2" id="KW-0227">DNA damage</keyword>
<dbReference type="PROSITE" id="PS00058">
    <property type="entry name" value="DNA_MISMATCH_REPAIR_1"/>
    <property type="match status" value="1"/>
</dbReference>
<evidence type="ECO:0000256" key="1">
    <source>
        <dbReference type="ARBA" id="ARBA00006082"/>
    </source>
</evidence>
<dbReference type="RefSeq" id="XP_060285628.1">
    <property type="nucleotide sequence ID" value="XM_060427248.1"/>
</dbReference>
<dbReference type="GeneID" id="85310435"/>
<dbReference type="InterPro" id="IPR013507">
    <property type="entry name" value="DNA_mismatch_S5_2-like"/>
</dbReference>
<comment type="similarity">
    <text evidence="1">Belongs to the DNA mismatch repair MutL/HexB family.</text>
</comment>
<dbReference type="PANTHER" id="PTHR10073:SF41">
    <property type="entry name" value="MISMATCH REPAIR PROTEIN, PUTATIVE (AFU_ORTHOLOGUE AFUA_8G05820)-RELATED"/>
    <property type="match status" value="1"/>
</dbReference>
<dbReference type="Gene3D" id="3.30.565.10">
    <property type="entry name" value="Histidine kinase-like ATPase, C-terminal domain"/>
    <property type="match status" value="1"/>
</dbReference>
<dbReference type="GO" id="GO:0016887">
    <property type="term" value="F:ATP hydrolysis activity"/>
    <property type="evidence" value="ECO:0007669"/>
    <property type="project" value="InterPro"/>
</dbReference>
<dbReference type="InterPro" id="IPR020568">
    <property type="entry name" value="Ribosomal_Su5_D2-typ_SF"/>
</dbReference>
<dbReference type="GO" id="GO:0006298">
    <property type="term" value="P:mismatch repair"/>
    <property type="evidence" value="ECO:0007669"/>
    <property type="project" value="InterPro"/>
</dbReference>
<feature type="compositionally biased region" description="Polar residues" evidence="3">
    <location>
        <begin position="647"/>
        <end position="665"/>
    </location>
</feature>
<accession>A0AAJ0C3D2</accession>
<dbReference type="GO" id="GO:0140664">
    <property type="term" value="F:ATP-dependent DNA damage sensor activity"/>
    <property type="evidence" value="ECO:0007669"/>
    <property type="project" value="InterPro"/>
</dbReference>
<dbReference type="InterPro" id="IPR038973">
    <property type="entry name" value="MutL/Mlh/Pms-like"/>
</dbReference>
<dbReference type="GO" id="GO:0005524">
    <property type="term" value="F:ATP binding"/>
    <property type="evidence" value="ECO:0007669"/>
    <property type="project" value="InterPro"/>
</dbReference>
<dbReference type="Proteomes" id="UP001244011">
    <property type="component" value="Unassembled WGS sequence"/>
</dbReference>
<feature type="domain" description="DNA mismatch repair protein S5" evidence="4">
    <location>
        <begin position="216"/>
        <end position="367"/>
    </location>
</feature>
<dbReference type="Gene3D" id="3.30.230.10">
    <property type="match status" value="1"/>
</dbReference>
<evidence type="ECO:0000256" key="3">
    <source>
        <dbReference type="SAM" id="MobiDB-lite"/>
    </source>
</evidence>
<dbReference type="AlphaFoldDB" id="A0AAJ0C3D2"/>
<dbReference type="SMART" id="SM01340">
    <property type="entry name" value="DNA_mis_repair"/>
    <property type="match status" value="1"/>
</dbReference>
<feature type="region of interest" description="Disordered" evidence="3">
    <location>
        <begin position="563"/>
        <end position="582"/>
    </location>
</feature>
<dbReference type="InterPro" id="IPR014762">
    <property type="entry name" value="DNA_mismatch_repair_CS"/>
</dbReference>
<reference evidence="5" key="1">
    <citation type="submission" date="2023-06" db="EMBL/GenBank/DDBJ databases">
        <title>Genome-scale phylogeny and comparative genomics of the fungal order Sordariales.</title>
        <authorList>
            <consortium name="Lawrence Berkeley National Laboratory"/>
            <person name="Hensen N."/>
            <person name="Bonometti L."/>
            <person name="Westerberg I."/>
            <person name="Brannstrom I.O."/>
            <person name="Guillou S."/>
            <person name="Cros-Aarteil S."/>
            <person name="Calhoun S."/>
            <person name="Haridas S."/>
            <person name="Kuo A."/>
            <person name="Mondo S."/>
            <person name="Pangilinan J."/>
            <person name="Riley R."/>
            <person name="Labutti K."/>
            <person name="Andreopoulos B."/>
            <person name="Lipzen A."/>
            <person name="Chen C."/>
            <person name="Yanf M."/>
            <person name="Daum C."/>
            <person name="Ng V."/>
            <person name="Clum A."/>
            <person name="Steindorff A."/>
            <person name="Ohm R."/>
            <person name="Martin F."/>
            <person name="Silar P."/>
            <person name="Natvig D."/>
            <person name="Lalanne C."/>
            <person name="Gautier V."/>
            <person name="Ament-Velasquez S.L."/>
            <person name="Kruys A."/>
            <person name="Hutchinson M.I."/>
            <person name="Powell A.J."/>
            <person name="Barry K."/>
            <person name="Miller A.N."/>
            <person name="Grigoriev I.V."/>
            <person name="Debuchy R."/>
            <person name="Gladieux P."/>
            <person name="Thoren M.H."/>
            <person name="Johannesson H."/>
        </authorList>
    </citation>
    <scope>NUCLEOTIDE SEQUENCE</scope>
    <source>
        <strain evidence="5">8032-3</strain>
    </source>
</reference>
<dbReference type="InterPro" id="IPR036890">
    <property type="entry name" value="HATPase_C_sf"/>
</dbReference>
<dbReference type="CDD" id="cd03485">
    <property type="entry name" value="MutL_Trans_hPMS_1_like"/>
    <property type="match status" value="1"/>
</dbReference>
<feature type="region of interest" description="Disordered" evidence="3">
    <location>
        <begin position="464"/>
        <end position="500"/>
    </location>
</feature>
<protein>
    <recommendedName>
        <fullName evidence="4">DNA mismatch repair protein S5 domain-containing protein</fullName>
    </recommendedName>
</protein>
<evidence type="ECO:0000313" key="5">
    <source>
        <dbReference type="EMBL" id="KAK1769415.1"/>
    </source>
</evidence>
<feature type="compositionally biased region" description="Polar residues" evidence="3">
    <location>
        <begin position="563"/>
        <end position="578"/>
    </location>
</feature>
<dbReference type="EMBL" id="MU839002">
    <property type="protein sequence ID" value="KAK1769415.1"/>
    <property type="molecule type" value="Genomic_DNA"/>
</dbReference>
<dbReference type="PANTHER" id="PTHR10073">
    <property type="entry name" value="DNA MISMATCH REPAIR PROTEIN MLH, PMS, MUTL"/>
    <property type="match status" value="1"/>
</dbReference>
<feature type="region of interest" description="Disordered" evidence="3">
    <location>
        <begin position="773"/>
        <end position="794"/>
    </location>
</feature>
<feature type="region of interest" description="Disordered" evidence="3">
    <location>
        <begin position="616"/>
        <end position="693"/>
    </location>
</feature>
<organism evidence="5 6">
    <name type="scientific">Phialemonium atrogriseum</name>
    <dbReference type="NCBI Taxonomy" id="1093897"/>
    <lineage>
        <taxon>Eukaryota</taxon>
        <taxon>Fungi</taxon>
        <taxon>Dikarya</taxon>
        <taxon>Ascomycota</taxon>
        <taxon>Pezizomycotina</taxon>
        <taxon>Sordariomycetes</taxon>
        <taxon>Sordariomycetidae</taxon>
        <taxon>Cephalothecales</taxon>
        <taxon>Cephalothecaceae</taxon>
        <taxon>Phialemonium</taxon>
    </lineage>
</organism>
<sequence>MPISALPPATIRLLGSPLVITTPVSLVKELIENAIDAEATSVEVLVSPNTVDSVEVRDNGRGIHPSDFDSLGRRGHTSKLRAFDEIRAIGGRSLGFRGEALASANVLAKVMVTTRTSGEPVAARLHLLDTGGVAKQEPASAPIGTTVRVSGLYYQLPVRRQTSIKEASKTISKLRDLLQCYALARVEIKYSFKVQGRPRLTWSYTPGRQATVREAVLRVLGHDLASQCIEITGPEAAGVLEATITDDPHPTKREEATEYVIEAFLPKPDADSASISKRAFVFVDSRPVSPSRGTAKKLVSMLRTHINRRSISADPSRHLKDPFIRINIQCNPGSYDPNIEPAKDNVLFVDEQLLLERFEALLLRAYPGPIDGTRDGHDPERCLQKKAEDGMIPLRKVRPNSSVSGASPDTTVCSNNVVHLHKSVVPGKAAEPSPTVALTEQSQIDIQLARESNGPRNQEYRISVAPNPPHQDQMTQADQRHNLASQPAPEQALPRSGRQWKVDMSADPDIFVSDEEDVSESLSFGHSRLRSSLETLAEEESQGNTTDHLNPWVIAKMNSSRVHNVSKSAGPSQTSPVVDSSLRGSLEDDTIHEHPILRPPGCPPRDLELPPRRQISRLRPNAPTHPFKPVNPYRSPISSPPRMTESFFDTTITRRNKYSQKNSVALRSPPSSFDSGGSSRKPPHTKSRLGADGCDMVQKTLTFDKEGSKWSPTMHMLASDGAVNRNRDHSFAKCSARARAREEATADEHDAFHYPDCPIRFIRTAEEWRNTGRFGTPDPEVGGPQPPRTGILMSDPRSVLRRQSFPEDPPRKLRRMLSDLLPLEVPNQETPTLRQTLKVDVQGLARRLNTAAVHDAYVSRGILEDGLDMSMGSVEVAGIESRLRILLSSQTAGGPGTGSDIEFNLLSAFKGKSSQKQ</sequence>
<dbReference type="SUPFAM" id="SSF54211">
    <property type="entry name" value="Ribosomal protein S5 domain 2-like"/>
    <property type="match status" value="1"/>
</dbReference>
<evidence type="ECO:0000313" key="6">
    <source>
        <dbReference type="Proteomes" id="UP001244011"/>
    </source>
</evidence>
<dbReference type="FunFam" id="3.30.565.10:FF:000017">
    <property type="entry name" value="PMS1 homolog 1, mismatch repair system component"/>
    <property type="match status" value="1"/>
</dbReference>
<dbReference type="GO" id="GO:0030983">
    <property type="term" value="F:mismatched DNA binding"/>
    <property type="evidence" value="ECO:0007669"/>
    <property type="project" value="InterPro"/>
</dbReference>
<evidence type="ECO:0000256" key="2">
    <source>
        <dbReference type="ARBA" id="ARBA00022763"/>
    </source>
</evidence>